<dbReference type="GO" id="GO:0005829">
    <property type="term" value="C:cytosol"/>
    <property type="evidence" value="ECO:0007669"/>
    <property type="project" value="TreeGrafter"/>
</dbReference>
<gene>
    <name evidence="4" type="ORF">EQG49_09250</name>
</gene>
<feature type="domain" description="Fumarase C C-terminal" evidence="3">
    <location>
        <begin position="406"/>
        <end position="456"/>
    </location>
</feature>
<dbReference type="InterPro" id="IPR000362">
    <property type="entry name" value="Fumarate_lyase_fam"/>
</dbReference>
<dbReference type="InterPro" id="IPR018951">
    <property type="entry name" value="Fumarase_C_C"/>
</dbReference>
<dbReference type="NCBIfam" id="NF008909">
    <property type="entry name" value="PRK12273.1"/>
    <property type="match status" value="1"/>
</dbReference>
<evidence type="ECO:0000259" key="2">
    <source>
        <dbReference type="Pfam" id="PF00206"/>
    </source>
</evidence>
<dbReference type="InterPro" id="IPR024083">
    <property type="entry name" value="Fumarase/histidase_N"/>
</dbReference>
<protein>
    <submittedName>
        <fullName evidence="4">Aspartate ammonia-lyase</fullName>
    </submittedName>
</protein>
<organism evidence="4 5">
    <name type="scientific">Periweissella cryptocerci</name>
    <dbReference type="NCBI Taxonomy" id="2506420"/>
    <lineage>
        <taxon>Bacteria</taxon>
        <taxon>Bacillati</taxon>
        <taxon>Bacillota</taxon>
        <taxon>Bacilli</taxon>
        <taxon>Lactobacillales</taxon>
        <taxon>Lactobacillaceae</taxon>
        <taxon>Periweissella</taxon>
    </lineage>
</organism>
<dbReference type="InterPro" id="IPR022761">
    <property type="entry name" value="Fumarate_lyase_N"/>
</dbReference>
<evidence type="ECO:0000313" key="5">
    <source>
        <dbReference type="Proteomes" id="UP000292886"/>
    </source>
</evidence>
<dbReference type="EMBL" id="CP037940">
    <property type="protein sequence ID" value="QBO36642.1"/>
    <property type="molecule type" value="Genomic_DNA"/>
</dbReference>
<evidence type="ECO:0000259" key="3">
    <source>
        <dbReference type="Pfam" id="PF10415"/>
    </source>
</evidence>
<dbReference type="Gene3D" id="1.10.275.10">
    <property type="entry name" value="Fumarase/aspartase (N-terminal domain)"/>
    <property type="match status" value="1"/>
</dbReference>
<dbReference type="InterPro" id="IPR008948">
    <property type="entry name" value="L-Aspartase-like"/>
</dbReference>
<dbReference type="Pfam" id="PF00206">
    <property type="entry name" value="Lyase_1"/>
    <property type="match status" value="1"/>
</dbReference>
<dbReference type="Pfam" id="PF10415">
    <property type="entry name" value="FumaraseC_C"/>
    <property type="match status" value="1"/>
</dbReference>
<evidence type="ECO:0000256" key="1">
    <source>
        <dbReference type="ARBA" id="ARBA00023239"/>
    </source>
</evidence>
<dbReference type="OrthoDB" id="9802809at2"/>
<accession>A0A4P6YV36</accession>
<dbReference type="RefSeq" id="WP_133363719.1">
    <property type="nucleotide sequence ID" value="NZ_CP037940.1"/>
</dbReference>
<name>A0A4P6YV36_9LACO</name>
<evidence type="ECO:0000313" key="4">
    <source>
        <dbReference type="EMBL" id="QBO36642.1"/>
    </source>
</evidence>
<dbReference type="Proteomes" id="UP000292886">
    <property type="component" value="Chromosome"/>
</dbReference>
<feature type="domain" description="Fumarate lyase N-terminal" evidence="2">
    <location>
        <begin position="9"/>
        <end position="339"/>
    </location>
</feature>
<dbReference type="KEGG" id="wei:EQG49_09250"/>
<dbReference type="CDD" id="cd01357">
    <property type="entry name" value="Aspartase"/>
    <property type="match status" value="1"/>
</dbReference>
<dbReference type="Gene3D" id="1.20.200.10">
    <property type="entry name" value="Fumarase/aspartase (Central domain)"/>
    <property type="match status" value="1"/>
</dbReference>
<proteinExistence type="predicted"/>
<dbReference type="GO" id="GO:0006531">
    <property type="term" value="P:aspartate metabolic process"/>
    <property type="evidence" value="ECO:0007669"/>
    <property type="project" value="TreeGrafter"/>
</dbReference>
<dbReference type="InterPro" id="IPR051546">
    <property type="entry name" value="Aspartate_Ammonia-Lyase"/>
</dbReference>
<dbReference type="GO" id="GO:0008797">
    <property type="term" value="F:aspartate ammonia-lyase activity"/>
    <property type="evidence" value="ECO:0007669"/>
    <property type="project" value="TreeGrafter"/>
</dbReference>
<dbReference type="GO" id="GO:0006099">
    <property type="term" value="P:tricarboxylic acid cycle"/>
    <property type="evidence" value="ECO:0007669"/>
    <property type="project" value="InterPro"/>
</dbReference>
<dbReference type="FunFam" id="1.10.275.10:FF:000001">
    <property type="entry name" value="Fumarate hydratase, mitochondrial"/>
    <property type="match status" value="1"/>
</dbReference>
<dbReference type="PROSITE" id="PS00163">
    <property type="entry name" value="FUMARATE_LYASES"/>
    <property type="match status" value="1"/>
</dbReference>
<dbReference type="InterPro" id="IPR020557">
    <property type="entry name" value="Fumarate_lyase_CS"/>
</dbReference>
<dbReference type="PANTHER" id="PTHR42696:SF2">
    <property type="entry name" value="ASPARTATE AMMONIA-LYASE"/>
    <property type="match status" value="1"/>
</dbReference>
<dbReference type="SUPFAM" id="SSF48557">
    <property type="entry name" value="L-aspartase-like"/>
    <property type="match status" value="1"/>
</dbReference>
<dbReference type="PANTHER" id="PTHR42696">
    <property type="entry name" value="ASPARTATE AMMONIA-LYASE"/>
    <property type="match status" value="1"/>
</dbReference>
<reference evidence="5" key="1">
    <citation type="submission" date="2019-03" db="EMBL/GenBank/DDBJ databases">
        <title>Weissella sp. 26KH-42 Genome sequencing.</title>
        <authorList>
            <person name="Heo J."/>
            <person name="Kim S.-J."/>
            <person name="Kim J.-S."/>
            <person name="Hong S.-B."/>
            <person name="Kwon S.-W."/>
        </authorList>
    </citation>
    <scope>NUCLEOTIDE SEQUENCE [LARGE SCALE GENOMIC DNA]</scope>
    <source>
        <strain evidence="5">26KH-42</strain>
    </source>
</reference>
<sequence length="478" mass="51582">MRLEKDSLGSIEVPSDAYYGIHTQRALINFPITGEQTNPELIRAFLEIKQAAAVANHLAGNLADDVADAIVQATNQLLAEPFDTNKFPLDPIQGGAGTSTNMNVNEVIANTAIELLGGQKGDYQLVNPNDHVNMSQSTNDAYPSAGKLALVHLLEPLQRELSALIDALGDKADEFADVYKMGRTQLQDAVPTTLGNTFHAFLKPLRRDAHRIEIAAEGLYPLNLGGSAIGSGINVSAIYHENIISELAKLTNLPLKQAHDLFDATQNLDAFIVFSGSLKTLAVNLSKMANDLRLLSSGPRSGLNEINLPARQAGSSIMPGKVNPVIPEVVNQVAFEVIGNDATVTAAVEAGQLELNAFEPVIFYRLIASINHLTHAMKTLRENAIVGITYNAEQLAHDIDFSSSYATAMAPIIGYNAAAKLAKESLKTGLPLRQLAIASALFTAEQLEHIFRVEEIIINSRTKEHGVVLRNSIHHTVE</sequence>
<dbReference type="AlphaFoldDB" id="A0A4P6YV36"/>
<dbReference type="FunFam" id="1.20.200.10:FF:000001">
    <property type="entry name" value="Fumarate hydratase, mitochondrial"/>
    <property type="match status" value="1"/>
</dbReference>
<keyword evidence="5" id="KW-1185">Reference proteome</keyword>
<dbReference type="PRINTS" id="PR00149">
    <property type="entry name" value="FUMRATELYASE"/>
</dbReference>
<dbReference type="Gene3D" id="1.10.40.30">
    <property type="entry name" value="Fumarase/aspartase (C-terminal domain)"/>
    <property type="match status" value="1"/>
</dbReference>
<keyword evidence="1 4" id="KW-0456">Lyase</keyword>